<dbReference type="STRING" id="1089553.Tph_c11890"/>
<feature type="region of interest" description="Disordered" evidence="1">
    <location>
        <begin position="30"/>
        <end position="70"/>
    </location>
</feature>
<keyword evidence="3" id="KW-1185">Reference proteome</keyword>
<organism evidence="2 3">
    <name type="scientific">Thermacetogenium phaeum (strain ATCC BAA-254 / DSM 26808 / PB)</name>
    <dbReference type="NCBI Taxonomy" id="1089553"/>
    <lineage>
        <taxon>Bacteria</taxon>
        <taxon>Bacillati</taxon>
        <taxon>Bacillota</taxon>
        <taxon>Clostridia</taxon>
        <taxon>Thermoanaerobacterales</taxon>
        <taxon>Thermoanaerobacteraceae</taxon>
        <taxon>Thermacetogenium</taxon>
    </lineage>
</organism>
<protein>
    <recommendedName>
        <fullName evidence="4">Helix-turn-helix domain-containing protein</fullName>
    </recommendedName>
</protein>
<proteinExistence type="predicted"/>
<sequence>MPEMPPVLSVKEAAGYLGVSSWTVYEYCRQGSDSPPPDRQADPHPQRCLGELVPGRGTGAAGRRPCGFAS</sequence>
<dbReference type="Proteomes" id="UP000000467">
    <property type="component" value="Chromosome"/>
</dbReference>
<dbReference type="HOGENOM" id="CLU_2756517_0_0_9"/>
<reference evidence="2 3" key="1">
    <citation type="journal article" date="2012" name="BMC Genomics">
        <title>Genome-guided analysis of physiological and morphological traits of the fermentative acetate oxidizer Thermacetogenium phaeum.</title>
        <authorList>
            <person name="Oehler D."/>
            <person name="Poehlein A."/>
            <person name="Leimbach A."/>
            <person name="Muller N."/>
            <person name="Daniel R."/>
            <person name="Gottschalk G."/>
            <person name="Schink B."/>
        </authorList>
    </citation>
    <scope>NUCLEOTIDE SEQUENCE [LARGE SCALE GENOMIC DNA]</scope>
    <source>
        <strain evidence="3">ATCC BAA-254 / DSM 26808 / PB</strain>
    </source>
</reference>
<evidence type="ECO:0000256" key="1">
    <source>
        <dbReference type="SAM" id="MobiDB-lite"/>
    </source>
</evidence>
<dbReference type="AlphaFoldDB" id="K4LHI3"/>
<evidence type="ECO:0000313" key="3">
    <source>
        <dbReference type="Proteomes" id="UP000000467"/>
    </source>
</evidence>
<evidence type="ECO:0008006" key="4">
    <source>
        <dbReference type="Google" id="ProtNLM"/>
    </source>
</evidence>
<dbReference type="EMBL" id="CP003732">
    <property type="protein sequence ID" value="AFV11410.1"/>
    <property type="molecule type" value="Genomic_DNA"/>
</dbReference>
<feature type="compositionally biased region" description="Low complexity" evidence="1">
    <location>
        <begin position="61"/>
        <end position="70"/>
    </location>
</feature>
<accession>K4LHI3</accession>
<evidence type="ECO:0000313" key="2">
    <source>
        <dbReference type="EMBL" id="AFV11410.1"/>
    </source>
</evidence>
<dbReference type="KEGG" id="tpz:Tph_c11890"/>
<dbReference type="RefSeq" id="WP_015050291.1">
    <property type="nucleotide sequence ID" value="NC_018870.1"/>
</dbReference>
<name>K4LHI3_THEPS</name>
<gene>
    <name evidence="2" type="ordered locus">Tph_c11890</name>
</gene>